<dbReference type="Proteomes" id="UP000824111">
    <property type="component" value="Unassembled WGS sequence"/>
</dbReference>
<reference evidence="1" key="2">
    <citation type="journal article" date="2021" name="PeerJ">
        <title>Extensive microbial diversity within the chicken gut microbiome revealed by metagenomics and culture.</title>
        <authorList>
            <person name="Gilroy R."/>
            <person name="Ravi A."/>
            <person name="Getino M."/>
            <person name="Pursley I."/>
            <person name="Horton D.L."/>
            <person name="Alikhan N.F."/>
            <person name="Baker D."/>
            <person name="Gharbi K."/>
            <person name="Hall N."/>
            <person name="Watson M."/>
            <person name="Adriaenssens E.M."/>
            <person name="Foster-Nyarko E."/>
            <person name="Jarju S."/>
            <person name="Secka A."/>
            <person name="Antonio M."/>
            <person name="Oren A."/>
            <person name="Chaudhuri R.R."/>
            <person name="La Ragione R."/>
            <person name="Hildebrand F."/>
            <person name="Pallen M.J."/>
        </authorList>
    </citation>
    <scope>NUCLEOTIDE SEQUENCE</scope>
    <source>
        <strain evidence="1">ChiSjej4B22-9803</strain>
    </source>
</reference>
<gene>
    <name evidence="1" type="ORF">IAB04_01610</name>
</gene>
<comment type="caution">
    <text evidence="1">The sequence shown here is derived from an EMBL/GenBank/DDBJ whole genome shotgun (WGS) entry which is preliminary data.</text>
</comment>
<dbReference type="AlphaFoldDB" id="A0A9D1LU47"/>
<organism evidence="1 2">
    <name type="scientific">Candidatus Avimonoglobus intestinipullorum</name>
    <dbReference type="NCBI Taxonomy" id="2840699"/>
    <lineage>
        <taxon>Bacteria</taxon>
        <taxon>Bacillati</taxon>
        <taxon>Bacillota</taxon>
        <taxon>Clostridia</taxon>
        <taxon>Eubacteriales</taxon>
        <taxon>Candidatus Avimonoglobus</taxon>
    </lineage>
</organism>
<protein>
    <submittedName>
        <fullName evidence="1">Uncharacterized protein</fullName>
    </submittedName>
</protein>
<evidence type="ECO:0000313" key="1">
    <source>
        <dbReference type="EMBL" id="HIU48042.1"/>
    </source>
</evidence>
<dbReference type="EMBL" id="DVND01000038">
    <property type="protein sequence ID" value="HIU48042.1"/>
    <property type="molecule type" value="Genomic_DNA"/>
</dbReference>
<evidence type="ECO:0000313" key="2">
    <source>
        <dbReference type="Proteomes" id="UP000824111"/>
    </source>
</evidence>
<proteinExistence type="predicted"/>
<name>A0A9D1LU47_9FIRM</name>
<reference evidence="1" key="1">
    <citation type="submission" date="2020-10" db="EMBL/GenBank/DDBJ databases">
        <authorList>
            <person name="Gilroy R."/>
        </authorList>
    </citation>
    <scope>NUCLEOTIDE SEQUENCE</scope>
    <source>
        <strain evidence="1">ChiSjej4B22-9803</strain>
    </source>
</reference>
<sequence>MKTYIKPDFTVRAFDVADVITVSGDPEDVLTGATVEGETATWNGEWDAYLID</sequence>
<accession>A0A9D1LU47</accession>